<dbReference type="AlphaFoldDB" id="C7NSA5"/>
<dbReference type="Pfam" id="PF01032">
    <property type="entry name" value="FecCD"/>
    <property type="match status" value="1"/>
</dbReference>
<dbReference type="GO" id="GO:0022857">
    <property type="term" value="F:transmembrane transporter activity"/>
    <property type="evidence" value="ECO:0007669"/>
    <property type="project" value="InterPro"/>
</dbReference>
<evidence type="ECO:0000256" key="8">
    <source>
        <dbReference type="ARBA" id="ARBA00053891"/>
    </source>
</evidence>
<gene>
    <name evidence="12" type="ordered locus">Huta_1822</name>
</gene>
<evidence type="ECO:0000256" key="11">
    <source>
        <dbReference type="SAM" id="Phobius"/>
    </source>
</evidence>
<feature type="transmembrane region" description="Helical" evidence="11">
    <location>
        <begin position="104"/>
        <end position="123"/>
    </location>
</feature>
<sequence>MTEPALAAHRESTARRLGFLGVSVGLLVIASLAGLAIGSVSLPLVDVCSALVGGESDLARSIVWNVRVPRVLTAVVAGGGLAIAGAAMQTVLRNPLGAPYTLGISQAAAFGAAASIVLIGTGADGLSKVGSLGPYLTTIAAFVAAMVSTGVILLLVTYRRATPETMILTGVALGSLFTAGMTTIQYFASDTEVATIVYWTFGDVGRASWPQVGLMAAVVVPGFAYFLRNAWNYDVLDAGTETATSLGVDVESVRIRGMALASVVTATIISFVGIIGFVGLVAPHLVRMVIGGNERYLLGASALVGATLLVVADTVARTIVAPVVLPVSILTSFLGAPLFIYLVIEGRDYW</sequence>
<comment type="subcellular location">
    <subcellularLocation>
        <location evidence="1">Cell membrane</location>
        <topology evidence="1">Multi-pass membrane protein</topology>
    </subcellularLocation>
</comment>
<dbReference type="PANTHER" id="PTHR30472:SF25">
    <property type="entry name" value="ABC TRANSPORTER PERMEASE PROTEIN MJ0876-RELATED"/>
    <property type="match status" value="1"/>
</dbReference>
<dbReference type="InterPro" id="IPR000522">
    <property type="entry name" value="ABC_transptr_permease_BtuC"/>
</dbReference>
<dbReference type="Proteomes" id="UP000002071">
    <property type="component" value="Chromosome"/>
</dbReference>
<keyword evidence="4" id="KW-1003">Cell membrane</keyword>
<organism evidence="12 13">
    <name type="scientific">Halorhabdus utahensis (strain DSM 12940 / JCM 11049 / AX-2)</name>
    <dbReference type="NCBI Taxonomy" id="519442"/>
    <lineage>
        <taxon>Archaea</taxon>
        <taxon>Methanobacteriati</taxon>
        <taxon>Methanobacteriota</taxon>
        <taxon>Stenosarchaea group</taxon>
        <taxon>Halobacteria</taxon>
        <taxon>Halobacteriales</taxon>
        <taxon>Haloarculaceae</taxon>
        <taxon>Halorhabdus</taxon>
    </lineage>
</organism>
<evidence type="ECO:0000256" key="9">
    <source>
        <dbReference type="ARBA" id="ARBA00064420"/>
    </source>
</evidence>
<feature type="transmembrane region" description="Helical" evidence="11">
    <location>
        <begin position="323"/>
        <end position="344"/>
    </location>
</feature>
<dbReference type="eggNOG" id="arCOG01007">
    <property type="taxonomic scope" value="Archaea"/>
</dbReference>
<evidence type="ECO:0000313" key="13">
    <source>
        <dbReference type="Proteomes" id="UP000002071"/>
    </source>
</evidence>
<dbReference type="FunFam" id="1.10.3470.10:FF:000001">
    <property type="entry name" value="Vitamin B12 ABC transporter permease BtuC"/>
    <property type="match status" value="1"/>
</dbReference>
<evidence type="ECO:0000256" key="1">
    <source>
        <dbReference type="ARBA" id="ARBA00004651"/>
    </source>
</evidence>
<evidence type="ECO:0000256" key="5">
    <source>
        <dbReference type="ARBA" id="ARBA00022692"/>
    </source>
</evidence>
<dbReference type="PANTHER" id="PTHR30472">
    <property type="entry name" value="FERRIC ENTEROBACTIN TRANSPORT SYSTEM PERMEASE PROTEIN"/>
    <property type="match status" value="1"/>
</dbReference>
<comment type="subunit">
    <text evidence="9">The complex is composed of two ATP-binding proteins (BtuD), two transmembrane proteins (BtuC) and a solute-binding protein (BtuF).</text>
</comment>
<evidence type="ECO:0000256" key="3">
    <source>
        <dbReference type="ARBA" id="ARBA00022448"/>
    </source>
</evidence>
<dbReference type="RefSeq" id="WP_015789564.1">
    <property type="nucleotide sequence ID" value="NC_013158.1"/>
</dbReference>
<keyword evidence="3" id="KW-0813">Transport</keyword>
<reference evidence="12 13" key="1">
    <citation type="journal article" date="2009" name="Stand. Genomic Sci.">
        <title>Complete genome sequence of Halorhabdus utahensis type strain (AX-2).</title>
        <authorList>
            <person name="Anderson I."/>
            <person name="Tindall B.J."/>
            <person name="Pomrenke H."/>
            <person name="Goker M."/>
            <person name="Lapidus A."/>
            <person name="Nolan M."/>
            <person name="Copeland A."/>
            <person name="Glavina Del Rio T."/>
            <person name="Chen F."/>
            <person name="Tice H."/>
            <person name="Cheng J.F."/>
            <person name="Lucas S."/>
            <person name="Chertkov O."/>
            <person name="Bruce D."/>
            <person name="Brettin T."/>
            <person name="Detter J.C."/>
            <person name="Han C."/>
            <person name="Goodwin L."/>
            <person name="Land M."/>
            <person name="Hauser L."/>
            <person name="Chang Y.J."/>
            <person name="Jeffries C.D."/>
            <person name="Pitluck S."/>
            <person name="Pati A."/>
            <person name="Mavromatis K."/>
            <person name="Ivanova N."/>
            <person name="Ovchinnikova G."/>
            <person name="Chen A."/>
            <person name="Palaniappan K."/>
            <person name="Chain P."/>
            <person name="Rohde M."/>
            <person name="Bristow J."/>
            <person name="Eisen J.A."/>
            <person name="Markowitz V."/>
            <person name="Hugenholtz P."/>
            <person name="Kyrpides N.C."/>
            <person name="Klenk H.P."/>
        </authorList>
    </citation>
    <scope>NUCLEOTIDE SEQUENCE [LARGE SCALE GENOMIC DNA]</scope>
    <source>
        <strain evidence="13">DSM 12940 / JCM 11049 / AX-2</strain>
    </source>
</reference>
<dbReference type="GeneID" id="8384110"/>
<dbReference type="CDD" id="cd06550">
    <property type="entry name" value="TM_ABC_iron-siderophores_like"/>
    <property type="match status" value="1"/>
</dbReference>
<dbReference type="KEGG" id="hut:Huta_1822"/>
<comment type="similarity">
    <text evidence="2">Belongs to the binding-protein-dependent transport system permease family. FecCD subfamily.</text>
</comment>
<evidence type="ECO:0000256" key="10">
    <source>
        <dbReference type="ARBA" id="ARBA00071366"/>
    </source>
</evidence>
<feature type="transmembrane region" description="Helical" evidence="11">
    <location>
        <begin position="71"/>
        <end position="92"/>
    </location>
</feature>
<dbReference type="Gene3D" id="1.10.3470.10">
    <property type="entry name" value="ABC transporter involved in vitamin B12 uptake, BtuC"/>
    <property type="match status" value="1"/>
</dbReference>
<keyword evidence="6 11" id="KW-1133">Transmembrane helix</keyword>
<dbReference type="GO" id="GO:0033214">
    <property type="term" value="P:siderophore-iron import into cell"/>
    <property type="evidence" value="ECO:0007669"/>
    <property type="project" value="TreeGrafter"/>
</dbReference>
<evidence type="ECO:0000256" key="7">
    <source>
        <dbReference type="ARBA" id="ARBA00023136"/>
    </source>
</evidence>
<keyword evidence="5 11" id="KW-0812">Transmembrane</keyword>
<dbReference type="HOGENOM" id="CLU_013016_0_0_2"/>
<evidence type="ECO:0000313" key="12">
    <source>
        <dbReference type="EMBL" id="ACV11992.1"/>
    </source>
</evidence>
<dbReference type="GO" id="GO:0005886">
    <property type="term" value="C:plasma membrane"/>
    <property type="evidence" value="ECO:0007669"/>
    <property type="project" value="UniProtKB-SubCell"/>
</dbReference>
<feature type="transmembrane region" description="Helical" evidence="11">
    <location>
        <begin position="167"/>
        <end position="188"/>
    </location>
</feature>
<name>C7NSA5_HALUD</name>
<dbReference type="EMBL" id="CP001687">
    <property type="protein sequence ID" value="ACV11992.1"/>
    <property type="molecule type" value="Genomic_DNA"/>
</dbReference>
<comment type="function">
    <text evidence="8">Required for corrinoid utilization. Probably part of the ABC transporter complex BtuCDF involved in cobalamin (vitamin B12) import. Probably involved in the translocation of the substrate across the membrane.</text>
</comment>
<proteinExistence type="inferred from homology"/>
<feature type="transmembrane region" description="Helical" evidence="11">
    <location>
        <begin position="135"/>
        <end position="155"/>
    </location>
</feature>
<accession>C7NSA5</accession>
<protein>
    <recommendedName>
        <fullName evidence="10">Cobalamin import system permease protein BtuC</fullName>
    </recommendedName>
</protein>
<keyword evidence="7 11" id="KW-0472">Membrane</keyword>
<feature type="transmembrane region" description="Helical" evidence="11">
    <location>
        <begin position="208"/>
        <end position="227"/>
    </location>
</feature>
<feature type="transmembrane region" description="Helical" evidence="11">
    <location>
        <begin position="296"/>
        <end position="316"/>
    </location>
</feature>
<keyword evidence="13" id="KW-1185">Reference proteome</keyword>
<evidence type="ECO:0000256" key="2">
    <source>
        <dbReference type="ARBA" id="ARBA00007935"/>
    </source>
</evidence>
<feature type="transmembrane region" description="Helical" evidence="11">
    <location>
        <begin position="259"/>
        <end position="284"/>
    </location>
</feature>
<dbReference type="SUPFAM" id="SSF81345">
    <property type="entry name" value="ABC transporter involved in vitamin B12 uptake, BtuC"/>
    <property type="match status" value="1"/>
</dbReference>
<evidence type="ECO:0000256" key="4">
    <source>
        <dbReference type="ARBA" id="ARBA00022475"/>
    </source>
</evidence>
<evidence type="ECO:0000256" key="6">
    <source>
        <dbReference type="ARBA" id="ARBA00022989"/>
    </source>
</evidence>
<dbReference type="STRING" id="519442.Huta_1822"/>
<feature type="transmembrane region" description="Helical" evidence="11">
    <location>
        <begin position="17"/>
        <end position="37"/>
    </location>
</feature>
<dbReference type="InterPro" id="IPR037294">
    <property type="entry name" value="ABC_BtuC-like"/>
</dbReference>